<dbReference type="Pfam" id="PF01757">
    <property type="entry name" value="Acyl_transf_3"/>
    <property type="match status" value="1"/>
</dbReference>
<evidence type="ECO:0000313" key="3">
    <source>
        <dbReference type="EMBL" id="MFM0002751.1"/>
    </source>
</evidence>
<keyword evidence="1" id="KW-0812">Transmembrane</keyword>
<dbReference type="PANTHER" id="PTHR23028">
    <property type="entry name" value="ACETYLTRANSFERASE"/>
    <property type="match status" value="1"/>
</dbReference>
<evidence type="ECO:0000313" key="4">
    <source>
        <dbReference type="Proteomes" id="UP001629230"/>
    </source>
</evidence>
<sequence length="359" mass="40166">MKAEKIDSLTSLRFFAAAAVVVLHARHTFGDLGLSNHLALTQAVSLFFVLSGFILAHTHRSIPTGREILKFYTSRFARIWPLHVVCAAIAFYLIRFDGAEVPPLHAFLNVTLLQSWSTDIHTYFSLNGISWSLSDELFFYACFPLLIHRIEQTWRLKLIATIALTAAVIAASSGASREMSLWSTYILPATRLSEFMLGIGAYQLYRNLGIRTMLSHRSTGIEIIVVLVTITMIWLARLPYFADAGPAWRLWISNDGAAIAFAALILVMSLERGAISRVIQKRPLIYLGEVSFSLYLVHQLVLRFMQQHGYGAGLGHFWGGVFYWCAAMSCAIVAHHLIENPARNLIINLSSRVLRPSLS</sequence>
<comment type="caution">
    <text evidence="3">The sequence shown here is derived from an EMBL/GenBank/DDBJ whole genome shotgun (WGS) entry which is preliminary data.</text>
</comment>
<dbReference type="InterPro" id="IPR002656">
    <property type="entry name" value="Acyl_transf_3_dom"/>
</dbReference>
<feature type="transmembrane region" description="Helical" evidence="1">
    <location>
        <begin position="76"/>
        <end position="94"/>
    </location>
</feature>
<evidence type="ECO:0000256" key="1">
    <source>
        <dbReference type="SAM" id="Phobius"/>
    </source>
</evidence>
<protein>
    <submittedName>
        <fullName evidence="3">Acyltransferase</fullName>
    </submittedName>
</protein>
<keyword evidence="3" id="KW-0012">Acyltransferase</keyword>
<keyword evidence="4" id="KW-1185">Reference proteome</keyword>
<organism evidence="3 4">
    <name type="scientific">Paraburkholderia dipogonis</name>
    <dbReference type="NCBI Taxonomy" id="1211383"/>
    <lineage>
        <taxon>Bacteria</taxon>
        <taxon>Pseudomonadati</taxon>
        <taxon>Pseudomonadota</taxon>
        <taxon>Betaproteobacteria</taxon>
        <taxon>Burkholderiales</taxon>
        <taxon>Burkholderiaceae</taxon>
        <taxon>Paraburkholderia</taxon>
    </lineage>
</organism>
<feature type="transmembrane region" description="Helical" evidence="1">
    <location>
        <begin position="12"/>
        <end position="29"/>
    </location>
</feature>
<feature type="transmembrane region" description="Helical" evidence="1">
    <location>
        <begin position="223"/>
        <end position="242"/>
    </location>
</feature>
<accession>A0ABW9ATQ7</accession>
<dbReference type="GO" id="GO:0016746">
    <property type="term" value="F:acyltransferase activity"/>
    <property type="evidence" value="ECO:0007669"/>
    <property type="project" value="UniProtKB-KW"/>
</dbReference>
<feature type="transmembrane region" description="Helical" evidence="1">
    <location>
        <begin position="283"/>
        <end position="301"/>
    </location>
</feature>
<reference evidence="3 4" key="1">
    <citation type="journal article" date="2024" name="Chem. Sci.">
        <title>Discovery of megapolipeptins by genome mining of a Burkholderiales bacteria collection.</title>
        <authorList>
            <person name="Paulo B.S."/>
            <person name="Recchia M.J.J."/>
            <person name="Lee S."/>
            <person name="Fergusson C.H."/>
            <person name="Romanowski S.B."/>
            <person name="Hernandez A."/>
            <person name="Krull N."/>
            <person name="Liu D.Y."/>
            <person name="Cavanagh H."/>
            <person name="Bos A."/>
            <person name="Gray C.A."/>
            <person name="Murphy B.T."/>
            <person name="Linington R.G."/>
            <person name="Eustaquio A.S."/>
        </authorList>
    </citation>
    <scope>NUCLEOTIDE SEQUENCE [LARGE SCALE GENOMIC DNA]</scope>
    <source>
        <strain evidence="3 4">RL17-350-BIC-A</strain>
    </source>
</reference>
<dbReference type="RefSeq" id="WP_408178018.1">
    <property type="nucleotide sequence ID" value="NZ_JAQQEZ010000010.1"/>
</dbReference>
<feature type="transmembrane region" description="Helical" evidence="1">
    <location>
        <begin position="248"/>
        <end position="271"/>
    </location>
</feature>
<dbReference type="EMBL" id="JAQQEZ010000010">
    <property type="protein sequence ID" value="MFM0002751.1"/>
    <property type="molecule type" value="Genomic_DNA"/>
</dbReference>
<keyword evidence="3" id="KW-0808">Transferase</keyword>
<feature type="domain" description="Acyltransferase 3" evidence="2">
    <location>
        <begin position="7"/>
        <end position="333"/>
    </location>
</feature>
<evidence type="ECO:0000259" key="2">
    <source>
        <dbReference type="Pfam" id="PF01757"/>
    </source>
</evidence>
<keyword evidence="1" id="KW-1133">Transmembrane helix</keyword>
<feature type="transmembrane region" description="Helical" evidence="1">
    <location>
        <begin position="321"/>
        <end position="338"/>
    </location>
</feature>
<dbReference type="InterPro" id="IPR050879">
    <property type="entry name" value="Acyltransferase_3"/>
</dbReference>
<name>A0ABW9ATQ7_9BURK</name>
<keyword evidence="1" id="KW-0472">Membrane</keyword>
<gene>
    <name evidence="3" type="ORF">PQR57_17155</name>
</gene>
<dbReference type="Proteomes" id="UP001629230">
    <property type="component" value="Unassembled WGS sequence"/>
</dbReference>
<feature type="transmembrane region" description="Helical" evidence="1">
    <location>
        <begin position="35"/>
        <end position="56"/>
    </location>
</feature>
<proteinExistence type="predicted"/>
<feature type="transmembrane region" description="Helical" evidence="1">
    <location>
        <begin position="158"/>
        <end position="176"/>
    </location>
</feature>
<dbReference type="PANTHER" id="PTHR23028:SF131">
    <property type="entry name" value="BLR2367 PROTEIN"/>
    <property type="match status" value="1"/>
</dbReference>